<keyword evidence="21" id="KW-1185">Reference proteome</keyword>
<keyword evidence="8 20" id="KW-0732">Signal</keyword>
<keyword evidence="5" id="KW-0217">Developmental protein</keyword>
<reference evidence="22" key="1">
    <citation type="submission" date="2025-08" db="UniProtKB">
        <authorList>
            <consortium name="RefSeq"/>
        </authorList>
    </citation>
    <scope>IDENTIFICATION</scope>
</reference>
<evidence type="ECO:0000256" key="13">
    <source>
        <dbReference type="ARBA" id="ARBA00023228"/>
    </source>
</evidence>
<keyword evidence="10" id="KW-0378">Hydrolase</keyword>
<dbReference type="GO" id="GO:0005764">
    <property type="term" value="C:lysosome"/>
    <property type="evidence" value="ECO:0007669"/>
    <property type="project" value="UniProtKB-SubCell"/>
</dbReference>
<evidence type="ECO:0000256" key="17">
    <source>
        <dbReference type="ARBA" id="ARBA00043033"/>
    </source>
</evidence>
<evidence type="ECO:0000256" key="4">
    <source>
        <dbReference type="ARBA" id="ARBA00012036"/>
    </source>
</evidence>
<keyword evidence="12" id="KW-0325">Glycoprotein</keyword>
<dbReference type="InterPro" id="IPR004947">
    <property type="entry name" value="DNase_II"/>
</dbReference>
<evidence type="ECO:0000256" key="8">
    <source>
        <dbReference type="ARBA" id="ARBA00022729"/>
    </source>
</evidence>
<evidence type="ECO:0000256" key="3">
    <source>
        <dbReference type="ARBA" id="ARBA00007527"/>
    </source>
</evidence>
<dbReference type="Pfam" id="PF03265">
    <property type="entry name" value="DNase_II"/>
    <property type="match status" value="1"/>
</dbReference>
<keyword evidence="9" id="KW-0255">Endonuclease</keyword>
<evidence type="ECO:0000256" key="5">
    <source>
        <dbReference type="ARBA" id="ARBA00022473"/>
    </source>
</evidence>
<evidence type="ECO:0000256" key="12">
    <source>
        <dbReference type="ARBA" id="ARBA00023180"/>
    </source>
</evidence>
<dbReference type="GO" id="GO:0004531">
    <property type="term" value="F:deoxyribonuclease II activity"/>
    <property type="evidence" value="ECO:0007669"/>
    <property type="project" value="UniProtKB-EC"/>
</dbReference>
<comment type="similarity">
    <text evidence="3">Belongs to the DNase II family.</text>
</comment>
<evidence type="ECO:0000313" key="22">
    <source>
        <dbReference type="RefSeq" id="XP_028275596.1"/>
    </source>
</evidence>
<evidence type="ECO:0000256" key="16">
    <source>
        <dbReference type="ARBA" id="ARBA00041918"/>
    </source>
</evidence>
<dbReference type="OrthoDB" id="10261598at2759"/>
<evidence type="ECO:0000256" key="7">
    <source>
        <dbReference type="ARBA" id="ARBA00022722"/>
    </source>
</evidence>
<keyword evidence="6" id="KW-0053">Apoptosis</keyword>
<comment type="function">
    <text evidence="18">Hydrolyzes DNA under acidic conditions with a preference for double-stranded DNA. Plays a major role in the clearance of nucleic acids generated through apoptosis, hence preventing autoinflammation. Necessary for proper fetal development and for definitive erythropoiesis in fetal liver and bone marrow, where it degrades nuclear DNA expelled from erythroid precursor cells.</text>
</comment>
<dbReference type="RefSeq" id="XP_028275596.1">
    <property type="nucleotide sequence ID" value="XM_028419795.1"/>
</dbReference>
<dbReference type="GeneID" id="114444903"/>
<evidence type="ECO:0000256" key="2">
    <source>
        <dbReference type="ARBA" id="ARBA00004371"/>
    </source>
</evidence>
<evidence type="ECO:0000256" key="9">
    <source>
        <dbReference type="ARBA" id="ARBA00022759"/>
    </source>
</evidence>
<keyword evidence="11" id="KW-1015">Disulfide bond</keyword>
<evidence type="ECO:0000313" key="21">
    <source>
        <dbReference type="Proteomes" id="UP000515145"/>
    </source>
</evidence>
<comment type="catalytic activity">
    <reaction evidence="1">
        <text>Endonucleolytic cleavage to nucleoside 3'-phosphates and 3'-phosphooligonucleotide end-products.</text>
        <dbReference type="EC" id="3.1.22.1"/>
    </reaction>
</comment>
<dbReference type="AlphaFoldDB" id="A0A6P7JIX4"/>
<evidence type="ECO:0000256" key="1">
    <source>
        <dbReference type="ARBA" id="ARBA00000447"/>
    </source>
</evidence>
<dbReference type="PANTHER" id="PTHR10858:SF9">
    <property type="entry name" value="DEOXYRIBONUCLEASE-2-ALPHA"/>
    <property type="match status" value="1"/>
</dbReference>
<feature type="region of interest" description="Disordered" evidence="19">
    <location>
        <begin position="359"/>
        <end position="383"/>
    </location>
</feature>
<dbReference type="CDD" id="cd09120">
    <property type="entry name" value="PLDc_DNaseII_1"/>
    <property type="match status" value="1"/>
</dbReference>
<evidence type="ECO:0000256" key="19">
    <source>
        <dbReference type="SAM" id="MobiDB-lite"/>
    </source>
</evidence>
<comment type="subcellular location">
    <subcellularLocation>
        <location evidence="2">Lysosome</location>
    </subcellularLocation>
</comment>
<dbReference type="EC" id="3.1.22.1" evidence="4"/>
<evidence type="ECO:0000256" key="15">
    <source>
        <dbReference type="ARBA" id="ARBA00041393"/>
    </source>
</evidence>
<evidence type="ECO:0000256" key="18">
    <source>
        <dbReference type="ARBA" id="ARBA00045381"/>
    </source>
</evidence>
<name>A0A6P7JIX4_9TELE</name>
<proteinExistence type="inferred from homology"/>
<evidence type="ECO:0000256" key="14">
    <source>
        <dbReference type="ARBA" id="ARBA00039868"/>
    </source>
</evidence>
<keyword evidence="7" id="KW-0540">Nuclease</keyword>
<dbReference type="InParanoid" id="A0A6P7JIX4"/>
<organism evidence="21 22">
    <name type="scientific">Parambassis ranga</name>
    <name type="common">Indian glassy fish</name>
    <dbReference type="NCBI Taxonomy" id="210632"/>
    <lineage>
        <taxon>Eukaryota</taxon>
        <taxon>Metazoa</taxon>
        <taxon>Chordata</taxon>
        <taxon>Craniata</taxon>
        <taxon>Vertebrata</taxon>
        <taxon>Euteleostomi</taxon>
        <taxon>Actinopterygii</taxon>
        <taxon>Neopterygii</taxon>
        <taxon>Teleostei</taxon>
        <taxon>Neoteleostei</taxon>
        <taxon>Acanthomorphata</taxon>
        <taxon>Ovalentaria</taxon>
        <taxon>Ambassidae</taxon>
        <taxon>Parambassis</taxon>
    </lineage>
</organism>
<dbReference type="GO" id="GO:0006309">
    <property type="term" value="P:apoptotic DNA fragmentation"/>
    <property type="evidence" value="ECO:0007669"/>
    <property type="project" value="TreeGrafter"/>
</dbReference>
<gene>
    <name evidence="22" type="primary">LOC114444903</name>
</gene>
<evidence type="ECO:0000256" key="11">
    <source>
        <dbReference type="ARBA" id="ARBA00023157"/>
    </source>
</evidence>
<evidence type="ECO:0000256" key="10">
    <source>
        <dbReference type="ARBA" id="ARBA00022801"/>
    </source>
</evidence>
<evidence type="ECO:0000256" key="6">
    <source>
        <dbReference type="ARBA" id="ARBA00022703"/>
    </source>
</evidence>
<feature type="signal peptide" evidence="20">
    <location>
        <begin position="1"/>
        <end position="17"/>
    </location>
</feature>
<keyword evidence="13" id="KW-0458">Lysosome</keyword>
<feature type="chain" id="PRO_5027701426" description="Deoxyribonuclease-2-alpha" evidence="20">
    <location>
        <begin position="18"/>
        <end position="383"/>
    </location>
</feature>
<protein>
    <recommendedName>
        <fullName evidence="14">Deoxyribonuclease-2-alpha</fullName>
        <ecNumber evidence="4">3.1.22.1</ecNumber>
    </recommendedName>
    <alternativeName>
        <fullName evidence="15">Acid DNase</fullName>
    </alternativeName>
    <alternativeName>
        <fullName evidence="17">Deoxyribonuclease II alpha</fullName>
    </alternativeName>
    <alternativeName>
        <fullName evidence="16">Lysosomal DNase II</fullName>
    </alternativeName>
</protein>
<dbReference type="PANTHER" id="PTHR10858">
    <property type="entry name" value="DEOXYRIBONUCLEASE II"/>
    <property type="match status" value="1"/>
</dbReference>
<accession>A0A6P7JIX4</accession>
<evidence type="ECO:0000256" key="20">
    <source>
        <dbReference type="SAM" id="SignalP"/>
    </source>
</evidence>
<sequence>MWRFILTVSLFCWGAQGQVSCRDKNNGPVDWFILYKAPNPEQSPLTGLEYVYMDPSGRTDMKPSTPNYKPINHITGVLANTLRPIFSPIRQMSPNLGFISYSDQPPGSNADSEKFGHSKGVVIVDSGSTGIWLLHSTPQFPFRRNQEEFWPNSGTKNAQTFICVTFPYSSFADIGTHLQSIGAFPFEHDLPDHFHQLLKDAVKWTQVPPSNNFKTLTSSGGQSFHSIAKQQSEQVRDGDLYVTIAELVSSSLAVQSWRCQKNRAPSYCVLNRHKVLNVNSIKTGLGEWKTSKDHSKWCVAQDQNKAWTCIADVNRAETQYKRRGGALCIQHEKIKEYFLGFAGRNEDCTTATNPLSMDIEIDCDTDPSPEKRGRLDSPSGSSK</sequence>
<dbReference type="Proteomes" id="UP000515145">
    <property type="component" value="Chromosome 13"/>
</dbReference>